<name>A0A5C7EZK8_9PROT</name>
<dbReference type="PROSITE" id="PS51257">
    <property type="entry name" value="PROKAR_LIPOPROTEIN"/>
    <property type="match status" value="1"/>
</dbReference>
<dbReference type="Gene3D" id="1.25.40.10">
    <property type="entry name" value="Tetratricopeptide repeat domain"/>
    <property type="match status" value="1"/>
</dbReference>
<reference evidence="1 2" key="1">
    <citation type="submission" date="2019-08" db="EMBL/GenBank/DDBJ databases">
        <title>Pelomicrobium methylotrophicum gen. nov., sp. nov. a moderately thermophilic, facultatively anaerobic, lithoautotrophic and methylotrophic bacterium isolated from a terrestrial mud volcano.</title>
        <authorList>
            <person name="Slobodkina G.B."/>
            <person name="Merkel A.Y."/>
            <person name="Slobodkin A.I."/>
        </authorList>
    </citation>
    <scope>NUCLEOTIDE SEQUENCE [LARGE SCALE GENOMIC DNA]</scope>
    <source>
        <strain evidence="1 2">SM250</strain>
    </source>
</reference>
<dbReference type="NCBIfam" id="NF038027">
    <property type="entry name" value="TssQ_fam"/>
    <property type="match status" value="1"/>
</dbReference>
<evidence type="ECO:0000313" key="2">
    <source>
        <dbReference type="Proteomes" id="UP000321201"/>
    </source>
</evidence>
<evidence type="ECO:0000313" key="1">
    <source>
        <dbReference type="EMBL" id="TXF12802.1"/>
    </source>
</evidence>
<gene>
    <name evidence="1" type="ORF">FR698_03935</name>
</gene>
<comment type="caution">
    <text evidence="1">The sequence shown here is derived from an EMBL/GenBank/DDBJ whole genome shotgun (WGS) entry which is preliminary data.</text>
</comment>
<dbReference type="SUPFAM" id="SSF48452">
    <property type="entry name" value="TPR-like"/>
    <property type="match status" value="1"/>
</dbReference>
<organism evidence="1 2">
    <name type="scientific">Pelomicrobium methylotrophicum</name>
    <dbReference type="NCBI Taxonomy" id="2602750"/>
    <lineage>
        <taxon>Bacteria</taxon>
        <taxon>Pseudomonadati</taxon>
        <taxon>Pseudomonadota</taxon>
        <taxon>Hydrogenophilia</taxon>
        <taxon>Hydrogenophilia incertae sedis</taxon>
        <taxon>Pelomicrobium</taxon>
    </lineage>
</organism>
<proteinExistence type="predicted"/>
<dbReference type="Proteomes" id="UP000321201">
    <property type="component" value="Unassembled WGS sequence"/>
</dbReference>
<dbReference type="InParanoid" id="A0A5C7EZK8"/>
<dbReference type="EMBL" id="VPFL01000004">
    <property type="protein sequence ID" value="TXF12802.1"/>
    <property type="molecule type" value="Genomic_DNA"/>
</dbReference>
<sequence>MKRALGLALVTAGLLAGCETQPVKDIQREVQTIWRGPGEPDLSAGLRHYENGRYAEAYRSLQASLAKGLHWKRDQVQAYKYLAFIDCASGRERSCRDNFVRALTLDPELELAPSEAGHPVWGPVFRSVKGSR</sequence>
<dbReference type="OrthoDB" id="8590585at2"/>
<accession>A0A5C7EZK8</accession>
<protein>
    <submittedName>
        <fullName evidence="1">DUF4398 domain-containing protein</fullName>
    </submittedName>
</protein>
<dbReference type="InterPro" id="IPR047780">
    <property type="entry name" value="TssQ-like"/>
</dbReference>
<dbReference type="AlphaFoldDB" id="A0A5C7EZK8"/>
<dbReference type="InterPro" id="IPR011990">
    <property type="entry name" value="TPR-like_helical_dom_sf"/>
</dbReference>
<dbReference type="RefSeq" id="WP_147798883.1">
    <property type="nucleotide sequence ID" value="NZ_VPFL01000004.1"/>
</dbReference>
<keyword evidence="2" id="KW-1185">Reference proteome</keyword>